<feature type="chain" id="PRO_5012368192" description="Lipoprotein" evidence="2">
    <location>
        <begin position="24"/>
        <end position="98"/>
    </location>
</feature>
<gene>
    <name evidence="3" type="ORF">AGR4C_Cc160234</name>
</gene>
<sequence length="98" mass="11922">MRMTRMKKWTAILLCSLAIPVLSGCVSDDYPYDRRPDYSDSRDFYGTPEQRDRAREAWQREKARRDEIDRRDEAAYREARDHRRFCRNSPSSMFCRYD</sequence>
<dbReference type="Proteomes" id="UP000191897">
    <property type="component" value="Unassembled WGS sequence"/>
</dbReference>
<evidence type="ECO:0000313" key="4">
    <source>
        <dbReference type="Proteomes" id="UP000191897"/>
    </source>
</evidence>
<dbReference type="AlphaFoldDB" id="A0A1S7P9V8"/>
<organism evidence="3 4">
    <name type="scientific">Agrobacterium tumefaciens str. Kerr 14</name>
    <dbReference type="NCBI Taxonomy" id="1183424"/>
    <lineage>
        <taxon>Bacteria</taxon>
        <taxon>Pseudomonadati</taxon>
        <taxon>Pseudomonadota</taxon>
        <taxon>Alphaproteobacteria</taxon>
        <taxon>Hyphomicrobiales</taxon>
        <taxon>Rhizobiaceae</taxon>
        <taxon>Rhizobium/Agrobacterium group</taxon>
        <taxon>Agrobacterium</taxon>
        <taxon>Agrobacterium tumefaciens complex</taxon>
    </lineage>
</organism>
<evidence type="ECO:0000256" key="2">
    <source>
        <dbReference type="SAM" id="SignalP"/>
    </source>
</evidence>
<accession>A0A1S7P9V8</accession>
<dbReference type="EMBL" id="FBWC01000008">
    <property type="protein sequence ID" value="CUX17926.1"/>
    <property type="molecule type" value="Genomic_DNA"/>
</dbReference>
<proteinExistence type="predicted"/>
<feature type="region of interest" description="Disordered" evidence="1">
    <location>
        <begin position="39"/>
        <end position="63"/>
    </location>
</feature>
<dbReference type="PROSITE" id="PS51257">
    <property type="entry name" value="PROKAR_LIPOPROTEIN"/>
    <property type="match status" value="1"/>
</dbReference>
<name>A0A1S7P9V8_AGRTU</name>
<protein>
    <recommendedName>
        <fullName evidence="5">Lipoprotein</fullName>
    </recommendedName>
</protein>
<keyword evidence="2" id="KW-0732">Signal</keyword>
<evidence type="ECO:0008006" key="5">
    <source>
        <dbReference type="Google" id="ProtNLM"/>
    </source>
</evidence>
<evidence type="ECO:0000256" key="1">
    <source>
        <dbReference type="SAM" id="MobiDB-lite"/>
    </source>
</evidence>
<evidence type="ECO:0000313" key="3">
    <source>
        <dbReference type="EMBL" id="CUX17926.1"/>
    </source>
</evidence>
<feature type="signal peptide" evidence="2">
    <location>
        <begin position="1"/>
        <end position="23"/>
    </location>
</feature>
<reference evidence="3 4" key="1">
    <citation type="submission" date="2016-01" db="EMBL/GenBank/DDBJ databases">
        <authorList>
            <person name="Oliw E.H."/>
        </authorList>
    </citation>
    <scope>NUCLEOTIDE SEQUENCE [LARGE SCALE GENOMIC DNA]</scope>
    <source>
        <strain evidence="3 4">Kerr 14</strain>
    </source>
</reference>